<accession>A0A6M3IJ90</accession>
<feature type="domain" description="Rhamnogalacturonase A/B/Epimerase-like pectate lyase" evidence="1">
    <location>
        <begin position="55"/>
        <end position="286"/>
    </location>
</feature>
<dbReference type="InterPro" id="IPR006626">
    <property type="entry name" value="PbH1"/>
</dbReference>
<dbReference type="Gene3D" id="2.160.20.10">
    <property type="entry name" value="Single-stranded right-handed beta-helix, Pectin lyase-like"/>
    <property type="match status" value="1"/>
</dbReference>
<reference evidence="2" key="1">
    <citation type="submission" date="2020-03" db="EMBL/GenBank/DDBJ databases">
        <title>The deep terrestrial virosphere.</title>
        <authorList>
            <person name="Holmfeldt K."/>
            <person name="Nilsson E."/>
            <person name="Simone D."/>
            <person name="Lopez-Fernandez M."/>
            <person name="Wu X."/>
            <person name="de Brujin I."/>
            <person name="Lundin D."/>
            <person name="Andersson A."/>
            <person name="Bertilsson S."/>
            <person name="Dopson M."/>
        </authorList>
    </citation>
    <scope>NUCLEOTIDE SEQUENCE</scope>
    <source>
        <strain evidence="2">MM415B01601</strain>
    </source>
</reference>
<protein>
    <submittedName>
        <fullName evidence="2">Putative pectate lyase</fullName>
    </submittedName>
</protein>
<dbReference type="AlphaFoldDB" id="A0A6M3IJ90"/>
<evidence type="ECO:0000313" key="2">
    <source>
        <dbReference type="EMBL" id="QJA57660.1"/>
    </source>
</evidence>
<evidence type="ECO:0000259" key="1">
    <source>
        <dbReference type="Pfam" id="PF12708"/>
    </source>
</evidence>
<dbReference type="GO" id="GO:0016829">
    <property type="term" value="F:lyase activity"/>
    <property type="evidence" value="ECO:0007669"/>
    <property type="project" value="UniProtKB-KW"/>
</dbReference>
<dbReference type="InterPro" id="IPR012334">
    <property type="entry name" value="Pectin_lyas_fold"/>
</dbReference>
<dbReference type="EMBL" id="MT141286">
    <property type="protein sequence ID" value="QJA57660.1"/>
    <property type="molecule type" value="Genomic_DNA"/>
</dbReference>
<dbReference type="Pfam" id="PF12708">
    <property type="entry name" value="Pect-lyase_RHGA_epim"/>
    <property type="match status" value="1"/>
</dbReference>
<keyword evidence="2" id="KW-0456">Lyase</keyword>
<name>A0A6M3IJ90_9ZZZZ</name>
<organism evidence="2">
    <name type="scientific">viral metagenome</name>
    <dbReference type="NCBI Taxonomy" id="1070528"/>
    <lineage>
        <taxon>unclassified sequences</taxon>
        <taxon>metagenomes</taxon>
        <taxon>organismal metagenomes</taxon>
    </lineage>
</organism>
<dbReference type="InterPro" id="IPR024535">
    <property type="entry name" value="RHGA/B-epi-like_pectate_lyase"/>
</dbReference>
<dbReference type="InterPro" id="IPR011050">
    <property type="entry name" value="Pectin_lyase_fold/virulence"/>
</dbReference>
<dbReference type="SMART" id="SM00710">
    <property type="entry name" value="PbH1"/>
    <property type="match status" value="9"/>
</dbReference>
<gene>
    <name evidence="2" type="ORF">MM415B01601_0002</name>
</gene>
<dbReference type="SUPFAM" id="SSF51126">
    <property type="entry name" value="Pectin lyase-like"/>
    <property type="match status" value="1"/>
</dbReference>
<sequence>MTVVLPKKVTELDEDLTPSLDDLLFVTNDPDGAPVSKKVSIGNLAKTLSDHAGVVNVLDYGAKGDGVTDDTAAIQAMLDYAKSLMPSGLKAPTVLYFPHGQYKISSGLTYTPADGNGYTIFRGEYTKTYIFSTDDITALTVGLAGNDTYGIFIDSIFFRTPVSDSATKPVVKLIRPKIGRIKHCYLTGGSSGIEMDGAIDYEISSNWFEAIRGGLTSSGGIYLHNTSQTGSYNRLYENYITGLKTNAIMVRGNAAISIHNNTFGSTQKGVYVDASNDVSIIGNRMRTMGNQLPATLGRGVESVNNAYNMVINNNIMNGAMDYGIYIDSDGNGGDGNEINSNRILNVTNGIVLGAESDHNTVVGNHITNYSGSPISFTKNTQTIKNNRINSEETSFAVNSTTPSVMRHTPIFKTTNSGSTTITTFSDGTIGQNIKVLIKDANTIIDFTGTNLKGNGGADWSPANGDWMECVFDGTNWYCSVHDCTA</sequence>
<proteinExistence type="predicted"/>